<dbReference type="EMBL" id="WBVO01000010">
    <property type="protein sequence ID" value="KAB2807740.1"/>
    <property type="molecule type" value="Genomic_DNA"/>
</dbReference>
<dbReference type="OrthoDB" id="9789123at2"/>
<dbReference type="InterPro" id="IPR051052">
    <property type="entry name" value="Diverse_substrate_MTase"/>
</dbReference>
<protein>
    <submittedName>
        <fullName evidence="5">Class I SAM-dependent methyltransferase</fullName>
    </submittedName>
</protein>
<reference evidence="5 6" key="1">
    <citation type="submission" date="2019-09" db="EMBL/GenBank/DDBJ databases">
        <title>Genomes of family Cryomorphaceae.</title>
        <authorList>
            <person name="Bowman J.P."/>
        </authorList>
    </citation>
    <scope>NUCLEOTIDE SEQUENCE [LARGE SCALE GENOMIC DNA]</scope>
    <source>
        <strain evidence="5 6">LMG 25704</strain>
    </source>
</reference>
<dbReference type="InterPro" id="IPR029063">
    <property type="entry name" value="SAM-dependent_MTases_sf"/>
</dbReference>
<dbReference type="CDD" id="cd02440">
    <property type="entry name" value="AdoMet_MTases"/>
    <property type="match status" value="1"/>
</dbReference>
<feature type="domain" description="Methyltransferase type 11" evidence="4">
    <location>
        <begin position="38"/>
        <end position="128"/>
    </location>
</feature>
<keyword evidence="2 5" id="KW-0489">Methyltransferase</keyword>
<dbReference type="AlphaFoldDB" id="A0A6N6RGH7"/>
<evidence type="ECO:0000259" key="4">
    <source>
        <dbReference type="Pfam" id="PF08241"/>
    </source>
</evidence>
<keyword evidence="6" id="KW-1185">Reference proteome</keyword>
<dbReference type="PANTHER" id="PTHR44942:SF4">
    <property type="entry name" value="METHYLTRANSFERASE TYPE 11 DOMAIN-CONTAINING PROTEIN"/>
    <property type="match status" value="1"/>
</dbReference>
<evidence type="ECO:0000256" key="1">
    <source>
        <dbReference type="ARBA" id="ARBA00008361"/>
    </source>
</evidence>
<dbReference type="PANTHER" id="PTHR44942">
    <property type="entry name" value="METHYLTRANSF_11 DOMAIN-CONTAINING PROTEIN"/>
    <property type="match status" value="1"/>
</dbReference>
<evidence type="ECO:0000256" key="3">
    <source>
        <dbReference type="ARBA" id="ARBA00022679"/>
    </source>
</evidence>
<comment type="similarity">
    <text evidence="1">Belongs to the methyltransferase superfamily.</text>
</comment>
<evidence type="ECO:0000256" key="2">
    <source>
        <dbReference type="ARBA" id="ARBA00022603"/>
    </source>
</evidence>
<evidence type="ECO:0000313" key="6">
    <source>
        <dbReference type="Proteomes" id="UP000468650"/>
    </source>
</evidence>
<organism evidence="5 6">
    <name type="scientific">Phaeocystidibacter luteus</name>
    <dbReference type="NCBI Taxonomy" id="911197"/>
    <lineage>
        <taxon>Bacteria</taxon>
        <taxon>Pseudomonadati</taxon>
        <taxon>Bacteroidota</taxon>
        <taxon>Flavobacteriia</taxon>
        <taxon>Flavobacteriales</taxon>
        <taxon>Phaeocystidibacteraceae</taxon>
        <taxon>Phaeocystidibacter</taxon>
    </lineage>
</organism>
<dbReference type="RefSeq" id="WP_151668081.1">
    <property type="nucleotide sequence ID" value="NZ_WBVO01000010.1"/>
</dbReference>
<gene>
    <name evidence="5" type="ORF">F8C67_11915</name>
</gene>
<dbReference type="SUPFAM" id="SSF53335">
    <property type="entry name" value="S-adenosyl-L-methionine-dependent methyltransferases"/>
    <property type="match status" value="1"/>
</dbReference>
<evidence type="ECO:0000313" key="5">
    <source>
        <dbReference type="EMBL" id="KAB2807740.1"/>
    </source>
</evidence>
<dbReference type="GO" id="GO:0008757">
    <property type="term" value="F:S-adenosylmethionine-dependent methyltransferase activity"/>
    <property type="evidence" value="ECO:0007669"/>
    <property type="project" value="InterPro"/>
</dbReference>
<dbReference type="GO" id="GO:0032259">
    <property type="term" value="P:methylation"/>
    <property type="evidence" value="ECO:0007669"/>
    <property type="project" value="UniProtKB-KW"/>
</dbReference>
<sequence>MTRYNHIGTNYDVTRKADPFLAKTLFELLNPSPEKVYLDIGCGTGNYTTALHQMGVNFIGVDPSEKMISEAKQKSSSIDWKIGTAEDIPLKDDSVDGVFATLTLHHWSDLKKGLSEVGRVIRPKGNTVIFTSYPEQTAAYWLKHYFPQMIANSAKTLPERSSILNAATESGFKLVQEQSYNVSPDLQDLFLNSGKHNPELYFNEGVRRGISSFALAQNQDEVESGLHRLRADIDNGDFDRIRKSYENEIGDYCFIKLIKD</sequence>
<proteinExistence type="inferred from homology"/>
<dbReference type="Proteomes" id="UP000468650">
    <property type="component" value="Unassembled WGS sequence"/>
</dbReference>
<dbReference type="Gene3D" id="3.40.50.150">
    <property type="entry name" value="Vaccinia Virus protein VP39"/>
    <property type="match status" value="1"/>
</dbReference>
<name>A0A6N6RGH7_9FLAO</name>
<dbReference type="InterPro" id="IPR013216">
    <property type="entry name" value="Methyltransf_11"/>
</dbReference>
<accession>A0A6N6RGH7</accession>
<dbReference type="Pfam" id="PF08241">
    <property type="entry name" value="Methyltransf_11"/>
    <property type="match status" value="1"/>
</dbReference>
<keyword evidence="3 5" id="KW-0808">Transferase</keyword>
<comment type="caution">
    <text evidence="5">The sequence shown here is derived from an EMBL/GenBank/DDBJ whole genome shotgun (WGS) entry which is preliminary data.</text>
</comment>